<accession>A0A2H4SLP7</accession>
<dbReference type="SUPFAM" id="SSF54695">
    <property type="entry name" value="POZ domain"/>
    <property type="match status" value="1"/>
</dbReference>
<sequence length="248" mass="26914">MATSPTLSSAAASTILDDRTAKEYCDLELIIPGEKTISVHKVVVCPQSSVLAAAQVHDASDSPYTINFDGETTERVVEYLYTGEYTYPGASVQQPPVTVTAQQKRKKLGRSRIYVGFSDDDEISSLNLAAHCQVISLALQLKISALASKAVNYIEMELRLKGDLLSFLDHIPFVYSISGETGVLLQDVIVEATRRCFGPKFATGGNGRKLLEDAFAQTPAFAKGVLDSCVVIDAHGLKAPDVIYKEYM</sequence>
<proteinExistence type="predicted"/>
<dbReference type="Pfam" id="PF00651">
    <property type="entry name" value="BTB"/>
    <property type="match status" value="1"/>
</dbReference>
<evidence type="ECO:0000313" key="2">
    <source>
        <dbReference type="EMBL" id="ATY64034.1"/>
    </source>
</evidence>
<protein>
    <submittedName>
        <fullName evidence="2">BTB POZ fold domain containing</fullName>
    </submittedName>
</protein>
<organism evidence="2 3">
    <name type="scientific">Cordyceps militaris</name>
    <name type="common">Caterpillar fungus</name>
    <name type="synonym">Clavaria militaris</name>
    <dbReference type="NCBI Taxonomy" id="73501"/>
    <lineage>
        <taxon>Eukaryota</taxon>
        <taxon>Fungi</taxon>
        <taxon>Dikarya</taxon>
        <taxon>Ascomycota</taxon>
        <taxon>Pezizomycotina</taxon>
        <taxon>Sordariomycetes</taxon>
        <taxon>Hypocreomycetidae</taxon>
        <taxon>Hypocreales</taxon>
        <taxon>Cordycipitaceae</taxon>
        <taxon>Cordyceps</taxon>
    </lineage>
</organism>
<dbReference type="InterPro" id="IPR000210">
    <property type="entry name" value="BTB/POZ_dom"/>
</dbReference>
<dbReference type="Proteomes" id="UP000323067">
    <property type="component" value="Chromosome v"/>
</dbReference>
<gene>
    <name evidence="2" type="ORF">A9K55_004053</name>
</gene>
<dbReference type="VEuPathDB" id="FungiDB:CCM_04755"/>
<dbReference type="CDD" id="cd18186">
    <property type="entry name" value="BTB_POZ_ZBTB_KLHL-like"/>
    <property type="match status" value="1"/>
</dbReference>
<evidence type="ECO:0000313" key="3">
    <source>
        <dbReference type="Proteomes" id="UP000323067"/>
    </source>
</evidence>
<dbReference type="AlphaFoldDB" id="A0A2H4SLP7"/>
<evidence type="ECO:0000259" key="1">
    <source>
        <dbReference type="PROSITE" id="PS50097"/>
    </source>
</evidence>
<feature type="domain" description="BTB" evidence="1">
    <location>
        <begin position="25"/>
        <end position="89"/>
    </location>
</feature>
<dbReference type="PROSITE" id="PS50097">
    <property type="entry name" value="BTB"/>
    <property type="match status" value="1"/>
</dbReference>
<dbReference type="EMBL" id="CP023325">
    <property type="protein sequence ID" value="ATY64034.1"/>
    <property type="molecule type" value="Genomic_DNA"/>
</dbReference>
<reference evidence="2 3" key="1">
    <citation type="journal article" date="2017" name="BMC Genomics">
        <title>Chromosome level assembly and secondary metabolite potential of the parasitic fungus Cordyceps militaris.</title>
        <authorList>
            <person name="Kramer G.J."/>
            <person name="Nodwell J.R."/>
        </authorList>
    </citation>
    <scope>NUCLEOTIDE SEQUENCE [LARGE SCALE GENOMIC DNA]</scope>
    <source>
        <strain evidence="2 3">ATCC 34164</strain>
    </source>
</reference>
<dbReference type="Gene3D" id="3.30.710.10">
    <property type="entry name" value="Potassium Channel Kv1.1, Chain A"/>
    <property type="match status" value="1"/>
</dbReference>
<name>A0A2H4SLP7_CORMI</name>
<dbReference type="InterPro" id="IPR011333">
    <property type="entry name" value="SKP1/BTB/POZ_sf"/>
</dbReference>
<dbReference type="VEuPathDB" id="FungiDB:A9K55_004053"/>